<evidence type="ECO:0000256" key="2">
    <source>
        <dbReference type="ARBA" id="ARBA00022670"/>
    </source>
</evidence>
<evidence type="ECO:0000259" key="11">
    <source>
        <dbReference type="Pfam" id="PF07504"/>
    </source>
</evidence>
<evidence type="ECO:0000256" key="8">
    <source>
        <dbReference type="SAM" id="SignalP"/>
    </source>
</evidence>
<evidence type="ECO:0000256" key="7">
    <source>
        <dbReference type="ARBA" id="ARBA00023049"/>
    </source>
</evidence>
<dbReference type="InterPro" id="IPR026444">
    <property type="entry name" value="Secre_tail"/>
</dbReference>
<evidence type="ECO:0000256" key="3">
    <source>
        <dbReference type="ARBA" id="ARBA00022723"/>
    </source>
</evidence>
<dbReference type="Gene3D" id="1.10.390.10">
    <property type="entry name" value="Neutral Protease Domain 2"/>
    <property type="match status" value="1"/>
</dbReference>
<dbReference type="InterPro" id="IPR050728">
    <property type="entry name" value="Zinc_Metalloprotease_M4"/>
</dbReference>
<evidence type="ECO:0000256" key="5">
    <source>
        <dbReference type="ARBA" id="ARBA00022801"/>
    </source>
</evidence>
<comment type="similarity">
    <text evidence="1">Belongs to the peptidase M4 family.</text>
</comment>
<dbReference type="Gene3D" id="3.10.450.490">
    <property type="match status" value="1"/>
</dbReference>
<evidence type="ECO:0000313" key="13">
    <source>
        <dbReference type="EMBL" id="GGH26999.1"/>
    </source>
</evidence>
<dbReference type="InterPro" id="IPR013856">
    <property type="entry name" value="Peptidase_M4_domain"/>
</dbReference>
<feature type="domain" description="Peptidase M4 C-terminal" evidence="10">
    <location>
        <begin position="340"/>
        <end position="498"/>
    </location>
</feature>
<dbReference type="InterPro" id="IPR011096">
    <property type="entry name" value="FTP_domain"/>
</dbReference>
<dbReference type="PANTHER" id="PTHR33794">
    <property type="entry name" value="BACILLOLYSIN"/>
    <property type="match status" value="1"/>
</dbReference>
<keyword evidence="4 8" id="KW-0732">Signal</keyword>
<dbReference type="InterPro" id="IPR027268">
    <property type="entry name" value="Peptidase_M4/M1_CTD_sf"/>
</dbReference>
<evidence type="ECO:0000313" key="14">
    <source>
        <dbReference type="Proteomes" id="UP000600214"/>
    </source>
</evidence>
<feature type="domain" description="Secretion system C-terminal sorting" evidence="12">
    <location>
        <begin position="1332"/>
        <end position="1398"/>
    </location>
</feature>
<dbReference type="PRINTS" id="PR00730">
    <property type="entry name" value="THERMOLYSIN"/>
</dbReference>
<protein>
    <recommendedName>
        <fullName evidence="15">Por secretion system C-terminal sorting domain-containing protein</fullName>
    </recommendedName>
</protein>
<feature type="domain" description="FTP" evidence="11">
    <location>
        <begin position="88"/>
        <end position="138"/>
    </location>
</feature>
<comment type="caution">
    <text evidence="13">The sequence shown here is derived from an EMBL/GenBank/DDBJ whole genome shotgun (WGS) entry which is preliminary data.</text>
</comment>
<dbReference type="PANTHER" id="PTHR33794:SF1">
    <property type="entry name" value="BACILLOLYSIN"/>
    <property type="match status" value="1"/>
</dbReference>
<dbReference type="InterPro" id="IPR001570">
    <property type="entry name" value="Peptidase_M4_C_domain"/>
</dbReference>
<evidence type="ECO:0008006" key="15">
    <source>
        <dbReference type="Google" id="ProtNLM"/>
    </source>
</evidence>
<dbReference type="EMBL" id="BMIA01000001">
    <property type="protein sequence ID" value="GGH26999.1"/>
    <property type="molecule type" value="Genomic_DNA"/>
</dbReference>
<dbReference type="Pfam" id="PF18962">
    <property type="entry name" value="Por_Secre_tail"/>
    <property type="match status" value="1"/>
</dbReference>
<feature type="chain" id="PRO_5045550184" description="Por secretion system C-terminal sorting domain-containing protein" evidence="8">
    <location>
        <begin position="21"/>
        <end position="1407"/>
    </location>
</feature>
<accession>A0ABQ1YJI6</accession>
<dbReference type="NCBIfam" id="TIGR04183">
    <property type="entry name" value="Por_Secre_tail"/>
    <property type="match status" value="1"/>
</dbReference>
<gene>
    <name evidence="13" type="ORF">GCM10007423_12410</name>
</gene>
<keyword evidence="2" id="KW-0645">Protease</keyword>
<dbReference type="Pfam" id="PF07504">
    <property type="entry name" value="FTP"/>
    <property type="match status" value="1"/>
</dbReference>
<evidence type="ECO:0000259" key="9">
    <source>
        <dbReference type="Pfam" id="PF01447"/>
    </source>
</evidence>
<dbReference type="RefSeq" id="WP_188929711.1">
    <property type="nucleotide sequence ID" value="NZ_BMIA01000001.1"/>
</dbReference>
<proteinExistence type="inferred from homology"/>
<feature type="domain" description="Peptidase M4" evidence="9">
    <location>
        <begin position="270"/>
        <end position="337"/>
    </location>
</feature>
<organism evidence="13 14">
    <name type="scientific">Dyadobacter endophyticus</name>
    <dbReference type="NCBI Taxonomy" id="1749036"/>
    <lineage>
        <taxon>Bacteria</taxon>
        <taxon>Pseudomonadati</taxon>
        <taxon>Bacteroidota</taxon>
        <taxon>Cytophagia</taxon>
        <taxon>Cytophagales</taxon>
        <taxon>Spirosomataceae</taxon>
        <taxon>Dyadobacter</taxon>
    </lineage>
</organism>
<sequence>MKHILLIVPLLLLYAHIALSQTPTKGAIDAFAASTGALPTIDPATGSLSFLRFPAQRGLQINGGDAQQKSINFVSQYKTLFALRPGEDEFRLREQKTDNYGLQNITLQQTYKGVPVYDGLMKFHYNNAQALTALNGNFISEIKVNVVPTLAQHEAESIASRLVATQQLGKSSVPVKVNKSTLYIFQKGLAQGYNGAKLLVYEVEVRNDADVREFLYIDAHNGQLVEQFTGMHNITRKLYETSVTVPNLRWQEGDAFPGTLDQWQQSEVESSGFIYNLIKNAFGYTSFNGADAAMVTINNNPSINCPNANWNGSTANYCTGTATDDVVAHEWGHAYTEYTSGLIYQWQPGALNEAYSDIWGETVDQLDGYMDAGESNANRTACASSDRWQMGEKATAFGGALRDMWDPTCKGDAGKVTDPQYWCANSDQGGVHSNSGVINHAYALLVDGGTYNGQTITGIGLTKAAHIFWRAQSAYMTATTDFAAQADILEASATDLIGVNLLGLSTGVSAPGASGQIISASDVAELVKVIAAVELRVETNCGFTATLKPAPALCEGANAGLAIFYEGFESGLGGFTVSSETASAGWFSRQWQQVASPGGRPGHAAFGINYQGGACTSGTSQAGIIRIESPVITIPAGTPGNLNMAFDHYIAIEDTWDGGNIKFRINGGAWTLVPATAFTANGYNNLLNTSGAGSTNPMQGQPAFTGTDQGSVTGSWGQSQIDLSSLAIGLVAGNTIQFRFELGTDICGGIEGWYVDDIRVYSCAVTPAVHFAAAGATMNEGEATTVNPPGCLKYIDQVVTVGIDKAPTQPVTVTFNTPTGTAKQGATADYIISPAFVTLDAGSMTRTVTIRIFNDAYVEGPETINLSYALNANGGNGYAASTLQNFELTINDDDLAPGNYTDELLSSNFNNGTQGWKPINGGNSFHTWAISQFSNAGFEDLSPFFFMNSAINNAYILDEILETPAINTSGRKNMVLSFRQIWERQLGSDAEVGTVEVWSGTAWQPLLTQNEATGNIGSLLGYTSVVKVLNIPDAYANVNMKFRFRYTSRSEIWWAIDDVKLTATNSTQILTTVNTGNAAREYLGPNETAVFYDPTSGNLLAKIKNLSSHDYGCTTVELDRAGINGTPWLGNYQVTNKTFKVTPTNNNPTGQYEITLYYKGSELTTFTPANIHSMGKSAGSITTGDAGTTAIVAVVSAPAFSGDFSFTATFNTGFSGFGLSDAPPGAALPVTLVNFEGKNTSEGNVLQWTTSSESNNDYFAIEESTNGRNFVETGRVKGVGNASAENRYDFTDMDFNKGITYYRLKQVDFDGKYAYSRIVPIDAPSAGNIRFYPNPVQSALNIELPNLQSNWVNARVINASGQEVIVREKAAVQNGKLNIHLGKLPAGIYQVLITNDKVNYRLSVFKP</sequence>
<evidence type="ECO:0000256" key="1">
    <source>
        <dbReference type="ARBA" id="ARBA00009388"/>
    </source>
</evidence>
<evidence type="ECO:0000256" key="6">
    <source>
        <dbReference type="ARBA" id="ARBA00022833"/>
    </source>
</evidence>
<keyword evidence="3" id="KW-0479">Metal-binding</keyword>
<dbReference type="Pfam" id="PF02868">
    <property type="entry name" value="Peptidase_M4_C"/>
    <property type="match status" value="1"/>
</dbReference>
<dbReference type="Gene3D" id="3.10.170.10">
    <property type="match status" value="1"/>
</dbReference>
<dbReference type="Proteomes" id="UP000600214">
    <property type="component" value="Unassembled WGS sequence"/>
</dbReference>
<dbReference type="Gene3D" id="2.60.40.2030">
    <property type="match status" value="1"/>
</dbReference>
<dbReference type="InterPro" id="IPR038081">
    <property type="entry name" value="CalX-like_sf"/>
</dbReference>
<evidence type="ECO:0000259" key="12">
    <source>
        <dbReference type="Pfam" id="PF18962"/>
    </source>
</evidence>
<keyword evidence="14" id="KW-1185">Reference proteome</keyword>
<name>A0ABQ1YJI6_9BACT</name>
<reference evidence="14" key="1">
    <citation type="journal article" date="2019" name="Int. J. Syst. Evol. Microbiol.">
        <title>The Global Catalogue of Microorganisms (GCM) 10K type strain sequencing project: providing services to taxonomists for standard genome sequencing and annotation.</title>
        <authorList>
            <consortium name="The Broad Institute Genomics Platform"/>
            <consortium name="The Broad Institute Genome Sequencing Center for Infectious Disease"/>
            <person name="Wu L."/>
            <person name="Ma J."/>
        </authorList>
    </citation>
    <scope>NUCLEOTIDE SEQUENCE [LARGE SCALE GENOMIC DNA]</scope>
    <source>
        <strain evidence="14">CGMCC 1.15288</strain>
    </source>
</reference>
<dbReference type="SUPFAM" id="SSF55486">
    <property type="entry name" value="Metalloproteases ('zincins'), catalytic domain"/>
    <property type="match status" value="1"/>
</dbReference>
<keyword evidence="5" id="KW-0378">Hydrolase</keyword>
<keyword evidence="7" id="KW-0482">Metalloprotease</keyword>
<evidence type="ECO:0000256" key="4">
    <source>
        <dbReference type="ARBA" id="ARBA00022729"/>
    </source>
</evidence>
<dbReference type="CDD" id="cd09597">
    <property type="entry name" value="M4_TLP"/>
    <property type="match status" value="1"/>
</dbReference>
<dbReference type="InterPro" id="IPR023612">
    <property type="entry name" value="Peptidase_M4"/>
</dbReference>
<dbReference type="Pfam" id="PF01447">
    <property type="entry name" value="Peptidase_M4"/>
    <property type="match status" value="1"/>
</dbReference>
<feature type="signal peptide" evidence="8">
    <location>
        <begin position="1"/>
        <end position="20"/>
    </location>
</feature>
<keyword evidence="6" id="KW-0862">Zinc</keyword>
<dbReference type="SUPFAM" id="SSF141072">
    <property type="entry name" value="CalX-like"/>
    <property type="match status" value="1"/>
</dbReference>
<evidence type="ECO:0000259" key="10">
    <source>
        <dbReference type="Pfam" id="PF02868"/>
    </source>
</evidence>